<accession>A0A8H2XS39</accession>
<sequence>MARRFQHTINIYSRFNVNQGLQDIGPTDWEKMSEVVTHSLQYMRMFEVDSRLTQAAKALIRATESVPATLLSGVIPRTESVKTFQDCPLPSPAFVGQDDALTQIENSFWDGVEGRHVFVLYGLSGGGKTQVALKFAQIHRDKFSEEFCIDATSVNTIGADLASLAVAKKLGKHYVIAVKWLASRQERWLLILNNADDISLDLKRYFPPCAHGDVLITTRNRQLINYAQGPKAHHQLAQMELEDGKRLLFKTSKVTEDESNTKVAEAIVNELGSLALAIAPAGAYICVHQCTLESYLDMYHVYCGELLEQYKHLTQKLDDYEWTVFTTWKVSLRKLSPRATELFHLLAFMQYDRILEETFRRACTKSGLNGRVALIDEYASAENVVAHFLSTFMTLSGDWYRPSFLQLITEMRSYSLIDFDPPHGTYSIHPLVHSWIRTTVEDSREAERRTIILLALSINREFEAHDYEYRVKLVPHIDSISMEYTSDPNIARKFAMVYDEAGKFQTAKSLLSAVIETDKRILGPCHPDTLTDTFELANACHRTGETREAERLFTEVIEGRTQTLGPKHPDTYRAKGYLAATYRHQAR</sequence>
<name>A0A8H2XS39_9AGAM</name>
<evidence type="ECO:0000313" key="2">
    <source>
        <dbReference type="Proteomes" id="UP000663850"/>
    </source>
</evidence>
<dbReference type="SUPFAM" id="SSF48452">
    <property type="entry name" value="TPR-like"/>
    <property type="match status" value="1"/>
</dbReference>
<evidence type="ECO:0000313" key="1">
    <source>
        <dbReference type="EMBL" id="CAE6433691.1"/>
    </source>
</evidence>
<dbReference type="AlphaFoldDB" id="A0A8H2XS39"/>
<proteinExistence type="predicted"/>
<dbReference type="InterPro" id="IPR027417">
    <property type="entry name" value="P-loop_NTPase"/>
</dbReference>
<comment type="caution">
    <text evidence="1">The sequence shown here is derived from an EMBL/GenBank/DDBJ whole genome shotgun (WGS) entry which is preliminary data.</text>
</comment>
<reference evidence="1" key="1">
    <citation type="submission" date="2021-01" db="EMBL/GenBank/DDBJ databases">
        <authorList>
            <person name="Kaushik A."/>
        </authorList>
    </citation>
    <scope>NUCLEOTIDE SEQUENCE</scope>
    <source>
        <strain evidence="1">Type strain: AG8-Rh-89/</strain>
    </source>
</reference>
<dbReference type="EMBL" id="CAJMWZ010001251">
    <property type="protein sequence ID" value="CAE6433691.1"/>
    <property type="molecule type" value="Genomic_DNA"/>
</dbReference>
<dbReference type="Gene3D" id="1.25.40.10">
    <property type="entry name" value="Tetratricopeptide repeat domain"/>
    <property type="match status" value="1"/>
</dbReference>
<dbReference type="SUPFAM" id="SSF52540">
    <property type="entry name" value="P-loop containing nucleoside triphosphate hydrolases"/>
    <property type="match status" value="1"/>
</dbReference>
<dbReference type="Pfam" id="PF13424">
    <property type="entry name" value="TPR_12"/>
    <property type="match status" value="1"/>
</dbReference>
<dbReference type="InterPro" id="IPR053137">
    <property type="entry name" value="NLR-like"/>
</dbReference>
<feature type="non-terminal residue" evidence="1">
    <location>
        <position position="1"/>
    </location>
</feature>
<organism evidence="1 2">
    <name type="scientific">Rhizoctonia solani</name>
    <dbReference type="NCBI Taxonomy" id="456999"/>
    <lineage>
        <taxon>Eukaryota</taxon>
        <taxon>Fungi</taxon>
        <taxon>Dikarya</taxon>
        <taxon>Basidiomycota</taxon>
        <taxon>Agaricomycotina</taxon>
        <taxon>Agaricomycetes</taxon>
        <taxon>Cantharellales</taxon>
        <taxon>Ceratobasidiaceae</taxon>
        <taxon>Rhizoctonia</taxon>
    </lineage>
</organism>
<gene>
    <name evidence="1" type="ORF">RDB_LOCUS21790</name>
</gene>
<dbReference type="PANTHER" id="PTHR46082:SF6">
    <property type="entry name" value="AAA+ ATPASE DOMAIN-CONTAINING PROTEIN-RELATED"/>
    <property type="match status" value="1"/>
</dbReference>
<dbReference type="InterPro" id="IPR011990">
    <property type="entry name" value="TPR-like_helical_dom_sf"/>
</dbReference>
<dbReference type="Proteomes" id="UP000663850">
    <property type="component" value="Unassembled WGS sequence"/>
</dbReference>
<dbReference type="PANTHER" id="PTHR46082">
    <property type="entry name" value="ATP/GTP-BINDING PROTEIN-RELATED"/>
    <property type="match status" value="1"/>
</dbReference>
<protein>
    <submittedName>
        <fullName evidence="1">Uncharacterized protein</fullName>
    </submittedName>
</protein>
<dbReference type="Gene3D" id="3.40.50.300">
    <property type="entry name" value="P-loop containing nucleotide triphosphate hydrolases"/>
    <property type="match status" value="1"/>
</dbReference>